<proteinExistence type="predicted"/>
<sequence length="196" mass="22802">MKNKQAEIIKTLTDKELVFHLLLTQFILVVLSFLLGIFLFEDWAEFKSLFILDDKRIWTIGLPAGLLVVALDIFLMKVIPKHLYDDGGINERVFKCLSIPMLILVPLVIAFCEELLFRGVIQTHTGLAWASIIFAMVHYRYLFKWYLLVNMVVLSFFIGFIYSSTGNLMVSIMMHFIIDFLLGLIIRYRHLYQSSL</sequence>
<dbReference type="InterPro" id="IPR003675">
    <property type="entry name" value="Rce1/LyrA-like_dom"/>
</dbReference>
<evidence type="ECO:0000259" key="2">
    <source>
        <dbReference type="Pfam" id="PF02517"/>
    </source>
</evidence>
<keyword evidence="3" id="KW-0378">Hydrolase</keyword>
<dbReference type="GO" id="GO:0080120">
    <property type="term" value="P:CAAX-box protein maturation"/>
    <property type="evidence" value="ECO:0007669"/>
    <property type="project" value="UniProtKB-ARBA"/>
</dbReference>
<dbReference type="Pfam" id="PF02517">
    <property type="entry name" value="Rce1-like"/>
    <property type="match status" value="1"/>
</dbReference>
<feature type="domain" description="CAAX prenyl protease 2/Lysostaphin resistance protein A-like" evidence="2">
    <location>
        <begin position="98"/>
        <end position="181"/>
    </location>
</feature>
<evidence type="ECO:0000313" key="4">
    <source>
        <dbReference type="Proteomes" id="UP000234748"/>
    </source>
</evidence>
<keyword evidence="1" id="KW-1133">Transmembrane helix</keyword>
<feature type="transmembrane region" description="Helical" evidence="1">
    <location>
        <begin position="21"/>
        <end position="40"/>
    </location>
</feature>
<feature type="transmembrane region" description="Helical" evidence="1">
    <location>
        <begin position="117"/>
        <end position="138"/>
    </location>
</feature>
<keyword evidence="1" id="KW-0812">Transmembrane</keyword>
<dbReference type="GO" id="GO:0004175">
    <property type="term" value="F:endopeptidase activity"/>
    <property type="evidence" value="ECO:0007669"/>
    <property type="project" value="UniProtKB-ARBA"/>
</dbReference>
<reference evidence="3 4" key="1">
    <citation type="submission" date="2017-11" db="EMBL/GenBank/DDBJ databases">
        <title>Comparitive Functional Genomics of Dry Heat Resistant strains isolated from the Viking Spacecraft.</title>
        <authorList>
            <person name="Seuylemezian A."/>
            <person name="Cooper K."/>
            <person name="Vaishampayan P."/>
        </authorList>
    </citation>
    <scope>NUCLEOTIDE SEQUENCE [LARGE SCALE GENOMIC DNA]</scope>
    <source>
        <strain evidence="3 4">V1-29</strain>
    </source>
</reference>
<gene>
    <name evidence="3" type="ORF">CUU66_18960</name>
</gene>
<dbReference type="OrthoDB" id="1523022at2"/>
<dbReference type="RefSeq" id="WP_101644967.1">
    <property type="nucleotide sequence ID" value="NZ_PGUY01000062.1"/>
</dbReference>
<accession>A0A2N5M1R7</accession>
<dbReference type="GO" id="GO:0006508">
    <property type="term" value="P:proteolysis"/>
    <property type="evidence" value="ECO:0007669"/>
    <property type="project" value="UniProtKB-KW"/>
</dbReference>
<protein>
    <submittedName>
        <fullName evidence="3">CPBP family intramembrane metalloprotease</fullName>
    </submittedName>
</protein>
<dbReference type="Proteomes" id="UP000234748">
    <property type="component" value="Unassembled WGS sequence"/>
</dbReference>
<organism evidence="3 4">
    <name type="scientific">Peribacillus deserti</name>
    <dbReference type="NCBI Taxonomy" id="673318"/>
    <lineage>
        <taxon>Bacteria</taxon>
        <taxon>Bacillati</taxon>
        <taxon>Bacillota</taxon>
        <taxon>Bacilli</taxon>
        <taxon>Bacillales</taxon>
        <taxon>Bacillaceae</taxon>
        <taxon>Peribacillus</taxon>
    </lineage>
</organism>
<evidence type="ECO:0000256" key="1">
    <source>
        <dbReference type="SAM" id="Phobius"/>
    </source>
</evidence>
<feature type="transmembrane region" description="Helical" evidence="1">
    <location>
        <begin position="92"/>
        <end position="111"/>
    </location>
</feature>
<evidence type="ECO:0000313" key="3">
    <source>
        <dbReference type="EMBL" id="PLT28301.1"/>
    </source>
</evidence>
<keyword evidence="3" id="KW-0482">Metalloprotease</keyword>
<keyword evidence="1" id="KW-0472">Membrane</keyword>
<dbReference type="AlphaFoldDB" id="A0A2N5M1R7"/>
<keyword evidence="3" id="KW-0645">Protease</keyword>
<feature type="transmembrane region" description="Helical" evidence="1">
    <location>
        <begin position="60"/>
        <end position="80"/>
    </location>
</feature>
<comment type="caution">
    <text evidence="3">The sequence shown here is derived from an EMBL/GenBank/DDBJ whole genome shotgun (WGS) entry which is preliminary data.</text>
</comment>
<name>A0A2N5M1R7_9BACI</name>
<dbReference type="EMBL" id="PGUY01000062">
    <property type="protein sequence ID" value="PLT28301.1"/>
    <property type="molecule type" value="Genomic_DNA"/>
</dbReference>
<dbReference type="GO" id="GO:0008237">
    <property type="term" value="F:metallopeptidase activity"/>
    <property type="evidence" value="ECO:0007669"/>
    <property type="project" value="UniProtKB-KW"/>
</dbReference>
<keyword evidence="4" id="KW-1185">Reference proteome</keyword>